<dbReference type="AlphaFoldDB" id="A0A3B0V5M7"/>
<dbReference type="InterPro" id="IPR037165">
    <property type="entry name" value="AldOxase/xan_DH_Mopterin-bd_sf"/>
</dbReference>
<gene>
    <name evidence="5" type="ORF">MNBD_CHLOROFLEXI01-4910</name>
</gene>
<evidence type="ECO:0000313" key="5">
    <source>
        <dbReference type="EMBL" id="VAW33217.1"/>
    </source>
</evidence>
<feature type="domain" description="Aldehyde oxidase/xanthine dehydrogenase a/b hammerhead" evidence="4">
    <location>
        <begin position="21"/>
        <end position="124"/>
    </location>
</feature>
<dbReference type="Gene3D" id="3.90.1170.50">
    <property type="entry name" value="Aldehyde oxidase/xanthine dehydrogenase, a/b hammerhead"/>
    <property type="match status" value="1"/>
</dbReference>
<keyword evidence="1" id="KW-0500">Molybdenum</keyword>
<name>A0A3B0V5M7_9ZZZZ</name>
<reference evidence="5" key="1">
    <citation type="submission" date="2018-06" db="EMBL/GenBank/DDBJ databases">
        <authorList>
            <person name="Zhirakovskaya E."/>
        </authorList>
    </citation>
    <scope>NUCLEOTIDE SEQUENCE</scope>
</reference>
<organism evidence="5">
    <name type="scientific">hydrothermal vent metagenome</name>
    <dbReference type="NCBI Taxonomy" id="652676"/>
    <lineage>
        <taxon>unclassified sequences</taxon>
        <taxon>metagenomes</taxon>
        <taxon>ecological metagenomes</taxon>
    </lineage>
</organism>
<dbReference type="SUPFAM" id="SSF56003">
    <property type="entry name" value="Molybdenum cofactor-binding domain"/>
    <property type="match status" value="1"/>
</dbReference>
<dbReference type="InterPro" id="IPR036856">
    <property type="entry name" value="Ald_Oxase/Xan_DH_a/b_sf"/>
</dbReference>
<dbReference type="SMART" id="SM01008">
    <property type="entry name" value="Ald_Xan_dh_C"/>
    <property type="match status" value="1"/>
</dbReference>
<feature type="region of interest" description="Disordered" evidence="3">
    <location>
        <begin position="141"/>
        <end position="169"/>
    </location>
</feature>
<dbReference type="Pfam" id="PF01315">
    <property type="entry name" value="Ald_Xan_dh_C"/>
    <property type="match status" value="1"/>
</dbReference>
<proteinExistence type="predicted"/>
<evidence type="ECO:0000256" key="3">
    <source>
        <dbReference type="SAM" id="MobiDB-lite"/>
    </source>
</evidence>
<dbReference type="InterPro" id="IPR000674">
    <property type="entry name" value="Ald_Oxase/Xan_DH_a/b"/>
</dbReference>
<dbReference type="PANTHER" id="PTHR11908:SF132">
    <property type="entry name" value="ALDEHYDE OXIDASE 1-RELATED"/>
    <property type="match status" value="1"/>
</dbReference>
<dbReference type="EMBL" id="UOEU01000429">
    <property type="protein sequence ID" value="VAW33217.1"/>
    <property type="molecule type" value="Genomic_DNA"/>
</dbReference>
<dbReference type="GO" id="GO:0005506">
    <property type="term" value="F:iron ion binding"/>
    <property type="evidence" value="ECO:0007669"/>
    <property type="project" value="InterPro"/>
</dbReference>
<feature type="non-terminal residue" evidence="5">
    <location>
        <position position="258"/>
    </location>
</feature>
<evidence type="ECO:0000256" key="1">
    <source>
        <dbReference type="ARBA" id="ARBA00022505"/>
    </source>
</evidence>
<accession>A0A3B0V5M7</accession>
<dbReference type="PANTHER" id="PTHR11908">
    <property type="entry name" value="XANTHINE DEHYDROGENASE"/>
    <property type="match status" value="1"/>
</dbReference>
<protein>
    <recommendedName>
        <fullName evidence="4">Aldehyde oxidase/xanthine dehydrogenase a/b hammerhead domain-containing protein</fullName>
    </recommendedName>
</protein>
<dbReference type="SUPFAM" id="SSF54665">
    <property type="entry name" value="CO dehydrogenase molybdoprotein N-domain-like"/>
    <property type="match status" value="1"/>
</dbReference>
<dbReference type="Pfam" id="PF02738">
    <property type="entry name" value="MoCoBD_1"/>
    <property type="match status" value="1"/>
</dbReference>
<dbReference type="InterPro" id="IPR008274">
    <property type="entry name" value="AldOxase/xan_DH_MoCoBD1"/>
</dbReference>
<dbReference type="InterPro" id="IPR016208">
    <property type="entry name" value="Ald_Oxase/xanthine_DH-like"/>
</dbReference>
<keyword evidence="2" id="KW-0560">Oxidoreductase</keyword>
<dbReference type="GO" id="GO:0016491">
    <property type="term" value="F:oxidoreductase activity"/>
    <property type="evidence" value="ECO:0007669"/>
    <property type="project" value="UniProtKB-KW"/>
</dbReference>
<evidence type="ECO:0000259" key="4">
    <source>
        <dbReference type="SMART" id="SM01008"/>
    </source>
</evidence>
<evidence type="ECO:0000256" key="2">
    <source>
        <dbReference type="ARBA" id="ARBA00023002"/>
    </source>
</evidence>
<dbReference type="Gene3D" id="3.30.365.10">
    <property type="entry name" value="Aldehyde oxidase/xanthine dehydrogenase, molybdopterin binding domain"/>
    <property type="match status" value="2"/>
</dbReference>
<sequence length="258" mass="27293">MSEFKQIGRPKPLLDGFDKVTGRTRYAPDLTLPGMLHARFVLSPHAHARIKNIDVSAALDAPGVTAVLTAADLPNIPPTARNRLLLARNRVIFAGQPVALVLAEDAGAAQDGVDQVWVEYEPLPAVVTLDEALADGAPLVWPSGTPGETGEAAAHGADVGGEKQEKKPSSVAAETTFERGDLAEGFAAADIVVERPFSTPMVHQSYLETFSMLVQPDPMGAGATVWTSTQAPFYVREQVAEVLGVEETAVRVIPTPVG</sequence>